<gene>
    <name evidence="2" type="ordered locus">Mtc_1929</name>
</gene>
<dbReference type="STRING" id="1041930.Mtc_1929"/>
<evidence type="ECO:0000313" key="3">
    <source>
        <dbReference type="Proteomes" id="UP000005233"/>
    </source>
</evidence>
<dbReference type="AlphaFoldDB" id="H8I4S4"/>
<sequence>MMNSHKRYSRYKKEEAKDLEDAGTGTLNANLEPNKRIENIEKELHILKGSIKKLMIDIREEMNNYENPFLNLQQFQATIPAEEVKDIGEIDENSSENIEDQPDEEPLSASPESKKPESETHSKEKGAIQSNKLQKMELEKIIKMMQWTRAVLAKNGPERFNNLLDVYIAMGYLSVDTKNIIEKMSKLFPASAEPMNKDLDIKDCVADMYSLFMILNPRDKELDSKVLRVMLGNEGNA</sequence>
<feature type="region of interest" description="Disordered" evidence="1">
    <location>
        <begin position="92"/>
        <end position="130"/>
    </location>
</feature>
<dbReference type="HOGENOM" id="CLU_081492_0_0_2"/>
<name>H8I4S4_METCZ</name>
<keyword evidence="3" id="KW-1185">Reference proteome</keyword>
<dbReference type="Proteomes" id="UP000005233">
    <property type="component" value="Chromosome"/>
</dbReference>
<feature type="compositionally biased region" description="Acidic residues" evidence="1">
    <location>
        <begin position="92"/>
        <end position="106"/>
    </location>
</feature>
<reference evidence="2 3" key="1">
    <citation type="journal article" date="2012" name="J. Bacteriol.">
        <title>Complete genome sequence of a thermophilic methanogen, Methanocella conradii HZ254, isolated from Chinese rice field soil.</title>
        <authorList>
            <person name="Lu Z."/>
            <person name="Lu Y."/>
        </authorList>
    </citation>
    <scope>NUCLEOTIDE SEQUENCE [LARGE SCALE GENOMIC DNA]</scope>
    <source>
        <strain evidence="3">DSM 24694 / JCM 17849 / CGMCC 1.5162 / HZ254</strain>
    </source>
</reference>
<evidence type="ECO:0000313" key="2">
    <source>
        <dbReference type="EMBL" id="AFD00669.1"/>
    </source>
</evidence>
<dbReference type="KEGG" id="mez:Mtc_1929"/>
<dbReference type="EMBL" id="CP003243">
    <property type="protein sequence ID" value="AFD00669.1"/>
    <property type="molecule type" value="Genomic_DNA"/>
</dbReference>
<evidence type="ECO:0000256" key="1">
    <source>
        <dbReference type="SAM" id="MobiDB-lite"/>
    </source>
</evidence>
<evidence type="ECO:0008006" key="4">
    <source>
        <dbReference type="Google" id="ProtNLM"/>
    </source>
</evidence>
<proteinExistence type="predicted"/>
<feature type="compositionally biased region" description="Basic and acidic residues" evidence="1">
    <location>
        <begin position="112"/>
        <end position="126"/>
    </location>
</feature>
<dbReference type="eggNOG" id="arCOG02396">
    <property type="taxonomic scope" value="Archaea"/>
</dbReference>
<protein>
    <recommendedName>
        <fullName evidence="4">Archaeal flagella protein FlaD/E domain-containing protein</fullName>
    </recommendedName>
</protein>
<organism evidence="2 3">
    <name type="scientific">Methanocella conradii (strain DSM 24694 / JCM 17849 / CGMCC 1.5162 / HZ254)</name>
    <dbReference type="NCBI Taxonomy" id="1041930"/>
    <lineage>
        <taxon>Archaea</taxon>
        <taxon>Methanobacteriati</taxon>
        <taxon>Methanobacteriota</taxon>
        <taxon>Stenosarchaea group</taxon>
        <taxon>Methanomicrobia</taxon>
        <taxon>Methanocellales</taxon>
        <taxon>Methanocellaceae</taxon>
        <taxon>Methanocella</taxon>
    </lineage>
</organism>
<accession>H8I4S4</accession>